<evidence type="ECO:0000259" key="4">
    <source>
        <dbReference type="PROSITE" id="PS50850"/>
    </source>
</evidence>
<feature type="transmembrane region" description="Helical" evidence="3">
    <location>
        <begin position="122"/>
        <end position="138"/>
    </location>
</feature>
<organism evidence="5 6">
    <name type="scientific">Wickerhamomyces mucosus</name>
    <dbReference type="NCBI Taxonomy" id="1378264"/>
    <lineage>
        <taxon>Eukaryota</taxon>
        <taxon>Fungi</taxon>
        <taxon>Dikarya</taxon>
        <taxon>Ascomycota</taxon>
        <taxon>Saccharomycotina</taxon>
        <taxon>Saccharomycetes</taxon>
        <taxon>Phaffomycetales</taxon>
        <taxon>Wickerhamomycetaceae</taxon>
        <taxon>Wickerhamomyces</taxon>
    </lineage>
</organism>
<evidence type="ECO:0000256" key="2">
    <source>
        <dbReference type="ARBA" id="ARBA00006727"/>
    </source>
</evidence>
<feature type="transmembrane region" description="Helical" evidence="3">
    <location>
        <begin position="451"/>
        <end position="470"/>
    </location>
</feature>
<dbReference type="PANTHER" id="PTHR11360:SF319">
    <property type="entry name" value="MAJOR FACILITATOR SUPERFAMILY (MFS) PROFILE DOMAIN-CONTAINING PROTEIN"/>
    <property type="match status" value="1"/>
</dbReference>
<feature type="transmembrane region" description="Helical" evidence="3">
    <location>
        <begin position="213"/>
        <end position="233"/>
    </location>
</feature>
<dbReference type="Pfam" id="PF07690">
    <property type="entry name" value="MFS_1"/>
    <property type="match status" value="1"/>
</dbReference>
<evidence type="ECO:0000313" key="6">
    <source>
        <dbReference type="Proteomes" id="UP000769528"/>
    </source>
</evidence>
<comment type="similarity">
    <text evidence="2">Belongs to the major facilitator superfamily. Monocarboxylate porter (TC 2.A.1.13) family.</text>
</comment>
<gene>
    <name evidence="5" type="ORF">WICMUC_001416</name>
</gene>
<reference evidence="5" key="2">
    <citation type="submission" date="2021-01" db="EMBL/GenBank/DDBJ databases">
        <authorList>
            <person name="Schikora-Tamarit M.A."/>
        </authorList>
    </citation>
    <scope>NUCLEOTIDE SEQUENCE</scope>
    <source>
        <strain evidence="5">CBS6341</strain>
    </source>
</reference>
<feature type="transmembrane region" description="Helical" evidence="3">
    <location>
        <begin position="182"/>
        <end position="201"/>
    </location>
</feature>
<keyword evidence="6" id="KW-1185">Reference proteome</keyword>
<reference evidence="5" key="1">
    <citation type="journal article" date="2021" name="Open Biol.">
        <title>Shared evolutionary footprints suggest mitochondrial oxidative damage underlies multiple complex I losses in fungi.</title>
        <authorList>
            <person name="Schikora-Tamarit M.A."/>
            <person name="Marcet-Houben M."/>
            <person name="Nosek J."/>
            <person name="Gabaldon T."/>
        </authorList>
    </citation>
    <scope>NUCLEOTIDE SEQUENCE</scope>
    <source>
        <strain evidence="5">CBS6341</strain>
    </source>
</reference>
<keyword evidence="3" id="KW-0472">Membrane</keyword>
<dbReference type="AlphaFoldDB" id="A0A9P8PVZ8"/>
<dbReference type="GO" id="GO:0016020">
    <property type="term" value="C:membrane"/>
    <property type="evidence" value="ECO:0007669"/>
    <property type="project" value="UniProtKB-SubCell"/>
</dbReference>
<dbReference type="PROSITE" id="PS50850">
    <property type="entry name" value="MFS"/>
    <property type="match status" value="1"/>
</dbReference>
<comment type="subcellular location">
    <subcellularLocation>
        <location evidence="1">Membrane</location>
        <topology evidence="1">Multi-pass membrane protein</topology>
    </subcellularLocation>
</comment>
<feature type="transmembrane region" description="Helical" evidence="3">
    <location>
        <begin position="93"/>
        <end position="115"/>
    </location>
</feature>
<feature type="domain" description="Major facilitator superfamily (MFS) profile" evidence="4">
    <location>
        <begin position="280"/>
        <end position="478"/>
    </location>
</feature>
<accession>A0A9P8PVZ8</accession>
<protein>
    <recommendedName>
        <fullName evidence="4">Major facilitator superfamily (MFS) profile domain-containing protein</fullName>
    </recommendedName>
</protein>
<dbReference type="EMBL" id="JAEUBF010000443">
    <property type="protein sequence ID" value="KAH3678399.1"/>
    <property type="molecule type" value="Genomic_DNA"/>
</dbReference>
<feature type="transmembrane region" description="Helical" evidence="3">
    <location>
        <begin position="280"/>
        <end position="302"/>
    </location>
</feature>
<feature type="transmembrane region" description="Helical" evidence="3">
    <location>
        <begin position="371"/>
        <end position="399"/>
    </location>
</feature>
<dbReference type="InterPro" id="IPR036259">
    <property type="entry name" value="MFS_trans_sf"/>
</dbReference>
<evidence type="ECO:0000256" key="3">
    <source>
        <dbReference type="SAM" id="Phobius"/>
    </source>
</evidence>
<keyword evidence="3" id="KW-1133">Transmembrane helix</keyword>
<dbReference type="InterPro" id="IPR011701">
    <property type="entry name" value="MFS"/>
</dbReference>
<feature type="transmembrane region" description="Helical" evidence="3">
    <location>
        <begin position="53"/>
        <end position="73"/>
    </location>
</feature>
<dbReference type="InterPro" id="IPR050327">
    <property type="entry name" value="Proton-linked_MCT"/>
</dbReference>
<feature type="transmembrane region" description="Helical" evidence="3">
    <location>
        <begin position="308"/>
        <end position="326"/>
    </location>
</feature>
<dbReference type="SUPFAM" id="SSF103473">
    <property type="entry name" value="MFS general substrate transporter"/>
    <property type="match status" value="1"/>
</dbReference>
<dbReference type="GO" id="GO:0022857">
    <property type="term" value="F:transmembrane transporter activity"/>
    <property type="evidence" value="ECO:0007669"/>
    <property type="project" value="InterPro"/>
</dbReference>
<comment type="caution">
    <text evidence="5">The sequence shown here is derived from an EMBL/GenBank/DDBJ whole genome shotgun (WGS) entry which is preliminary data.</text>
</comment>
<name>A0A9P8PVZ8_9ASCO</name>
<dbReference type="PANTHER" id="PTHR11360">
    <property type="entry name" value="MONOCARBOXYLATE TRANSPORTER"/>
    <property type="match status" value="1"/>
</dbReference>
<dbReference type="Gene3D" id="1.20.1250.20">
    <property type="entry name" value="MFS general substrate transporter like domains"/>
    <property type="match status" value="2"/>
</dbReference>
<evidence type="ECO:0000313" key="5">
    <source>
        <dbReference type="EMBL" id="KAH3678399.1"/>
    </source>
</evidence>
<evidence type="ECO:0000256" key="1">
    <source>
        <dbReference type="ARBA" id="ARBA00004141"/>
    </source>
</evidence>
<keyword evidence="3" id="KW-0812">Transmembrane</keyword>
<dbReference type="InterPro" id="IPR020846">
    <property type="entry name" value="MFS_dom"/>
</dbReference>
<sequence length="478" mass="53073">MTEVVKRVELDKEEELDIEVDSEDYSRTRKIDDTTVKAGEADQVEFPDGGKGWLVIFGCSFISFSTFGMINAYGAFQSHYETELFPNVKSSTLAIIGACQPAIVYGMIPITLPLIHSFGIRNILMIGGALVITGFFGLSTTVEGQLWKCYVFQAIFYSFGAGLIYPPVFFSPVEWFKRKRAVALGISATGVGLGGMFWPLVFKNIVKKYSFKWAVRTIAIIYIPLIICAIAFIPQHLEAKYINKEETISNSKFNIEKIKKLPQKYLDTWRDWKIVSKSPIYIVLVLINLIGMFASYPAIFYIDYYAQVINPGTSLSVNLLMMYNIMGAPGRVIPGYLSDKIGRVHVLLTSLFISGLSILVLWIPSIKTKLIAPYAVFVLLFGFCIGPFFAICPACLGQIFGIVGSDARISLFYAVATPGPIIGCLIAGSFIPTHSSNEEDILNAFVKLTLYSGIMLVAASFLLIFVRFTITRKLIAFV</sequence>
<dbReference type="OrthoDB" id="410267at2759"/>
<feature type="transmembrane region" description="Helical" evidence="3">
    <location>
        <begin position="150"/>
        <end position="170"/>
    </location>
</feature>
<feature type="transmembrane region" description="Helical" evidence="3">
    <location>
        <begin position="411"/>
        <end position="431"/>
    </location>
</feature>
<proteinExistence type="inferred from homology"/>
<dbReference type="Proteomes" id="UP000769528">
    <property type="component" value="Unassembled WGS sequence"/>
</dbReference>
<feature type="transmembrane region" description="Helical" evidence="3">
    <location>
        <begin position="346"/>
        <end position="365"/>
    </location>
</feature>